<organism evidence="1 2">
    <name type="scientific">Meganyctiphanes norvegica</name>
    <name type="common">Northern krill</name>
    <name type="synonym">Thysanopoda norvegica</name>
    <dbReference type="NCBI Taxonomy" id="48144"/>
    <lineage>
        <taxon>Eukaryota</taxon>
        <taxon>Metazoa</taxon>
        <taxon>Ecdysozoa</taxon>
        <taxon>Arthropoda</taxon>
        <taxon>Crustacea</taxon>
        <taxon>Multicrustacea</taxon>
        <taxon>Malacostraca</taxon>
        <taxon>Eumalacostraca</taxon>
        <taxon>Eucarida</taxon>
        <taxon>Euphausiacea</taxon>
        <taxon>Euphausiidae</taxon>
        <taxon>Meganyctiphanes</taxon>
    </lineage>
</organism>
<name>A0AAV2SGY1_MEGNR</name>
<dbReference type="Proteomes" id="UP001497623">
    <property type="component" value="Unassembled WGS sequence"/>
</dbReference>
<proteinExistence type="predicted"/>
<sequence>MKVHMSFYDSSAYPAVLCLAAAEALAVKCPILEGSWEYAAWMVVFIVESHELSGIVSNWIIKVIGNADICPNAHLRLELMSLLSKAKIDIHNQTQAVEAVMSACS</sequence>
<accession>A0AAV2SGY1</accession>
<comment type="caution">
    <text evidence="1">The sequence shown here is derived from an EMBL/GenBank/DDBJ whole genome shotgun (WGS) entry which is preliminary data.</text>
</comment>
<protein>
    <submittedName>
        <fullName evidence="1">Uncharacterized protein</fullName>
    </submittedName>
</protein>
<evidence type="ECO:0000313" key="1">
    <source>
        <dbReference type="EMBL" id="CAL4187303.1"/>
    </source>
</evidence>
<dbReference type="AlphaFoldDB" id="A0AAV2SGY1"/>
<evidence type="ECO:0000313" key="2">
    <source>
        <dbReference type="Proteomes" id="UP001497623"/>
    </source>
</evidence>
<keyword evidence="2" id="KW-1185">Reference proteome</keyword>
<gene>
    <name evidence="1" type="ORF">MNOR_LOCUS36176</name>
</gene>
<feature type="non-terminal residue" evidence="1">
    <location>
        <position position="105"/>
    </location>
</feature>
<dbReference type="EMBL" id="CAXKWB010064148">
    <property type="protein sequence ID" value="CAL4187303.1"/>
    <property type="molecule type" value="Genomic_DNA"/>
</dbReference>
<reference evidence="1 2" key="1">
    <citation type="submission" date="2024-05" db="EMBL/GenBank/DDBJ databases">
        <authorList>
            <person name="Wallberg A."/>
        </authorList>
    </citation>
    <scope>NUCLEOTIDE SEQUENCE [LARGE SCALE GENOMIC DNA]</scope>
</reference>